<organism evidence="1 2">
    <name type="scientific">Burkholderia cepacia</name>
    <name type="common">Pseudomonas cepacia</name>
    <dbReference type="NCBI Taxonomy" id="292"/>
    <lineage>
        <taxon>Bacteria</taxon>
        <taxon>Pseudomonadati</taxon>
        <taxon>Pseudomonadota</taxon>
        <taxon>Betaproteobacteria</taxon>
        <taxon>Burkholderiales</taxon>
        <taxon>Burkholderiaceae</taxon>
        <taxon>Burkholderia</taxon>
        <taxon>Burkholderia cepacia complex</taxon>
    </lineage>
</organism>
<dbReference type="InterPro" id="IPR043132">
    <property type="entry name" value="BCAT-like_C"/>
</dbReference>
<dbReference type="AlphaFoldDB" id="A0A2S8IGZ3"/>
<dbReference type="GO" id="GO:0003824">
    <property type="term" value="F:catalytic activity"/>
    <property type="evidence" value="ECO:0007669"/>
    <property type="project" value="InterPro"/>
</dbReference>
<proteinExistence type="predicted"/>
<dbReference type="Proteomes" id="UP000238206">
    <property type="component" value="Unassembled WGS sequence"/>
</dbReference>
<dbReference type="EMBL" id="PUIQ01000046">
    <property type="protein sequence ID" value="PQP13652.1"/>
    <property type="molecule type" value="Genomic_DNA"/>
</dbReference>
<accession>A0A2S8IGZ3</accession>
<reference evidence="1 2" key="1">
    <citation type="submission" date="2018-02" db="EMBL/GenBank/DDBJ databases">
        <title>Draft genome sequencing of Burkholderia cepacia Y14-15.</title>
        <authorList>
            <person name="Zheng B.-X."/>
        </authorList>
    </citation>
    <scope>NUCLEOTIDE SEQUENCE [LARGE SCALE GENOMIC DNA]</scope>
    <source>
        <strain evidence="1 2">Y14-15</strain>
    </source>
</reference>
<protein>
    <submittedName>
        <fullName evidence="1">Uncharacterized protein</fullName>
    </submittedName>
</protein>
<comment type="caution">
    <text evidence="1">The sequence shown here is derived from an EMBL/GenBank/DDBJ whole genome shotgun (WGS) entry which is preliminary data.</text>
</comment>
<evidence type="ECO:0000313" key="1">
    <source>
        <dbReference type="EMBL" id="PQP13652.1"/>
    </source>
</evidence>
<dbReference type="Gene3D" id="3.20.10.10">
    <property type="entry name" value="D-amino Acid Aminotransferase, subunit A, domain 2"/>
    <property type="match status" value="1"/>
</dbReference>
<dbReference type="InterPro" id="IPR001544">
    <property type="entry name" value="Aminotrans_IV"/>
</dbReference>
<dbReference type="InterPro" id="IPR036038">
    <property type="entry name" value="Aminotransferase-like"/>
</dbReference>
<name>A0A2S8IGZ3_BURCE</name>
<gene>
    <name evidence="1" type="ORF">C5615_28865</name>
</gene>
<evidence type="ECO:0000313" key="2">
    <source>
        <dbReference type="Proteomes" id="UP000238206"/>
    </source>
</evidence>
<sequence length="58" mass="6116">MNGFFVSDDGSLRTPPLSGPILPGIARASIIEPATREGIAVDESPYAFELFAQIILPG</sequence>
<dbReference type="Pfam" id="PF01063">
    <property type="entry name" value="Aminotran_4"/>
    <property type="match status" value="1"/>
</dbReference>
<dbReference type="SUPFAM" id="SSF56752">
    <property type="entry name" value="D-aminoacid aminotransferase-like PLP-dependent enzymes"/>
    <property type="match status" value="1"/>
</dbReference>